<evidence type="ECO:0000256" key="1">
    <source>
        <dbReference type="SAM" id="Phobius"/>
    </source>
</evidence>
<keyword evidence="3" id="KW-1185">Reference proteome</keyword>
<keyword evidence="1" id="KW-1133">Transmembrane helix</keyword>
<dbReference type="Pfam" id="PF10011">
    <property type="entry name" value="DUF2254"/>
    <property type="match status" value="1"/>
</dbReference>
<evidence type="ECO:0000313" key="2">
    <source>
        <dbReference type="EMBL" id="ARN77728.1"/>
    </source>
</evidence>
<dbReference type="EMBL" id="CP019344">
    <property type="protein sequence ID" value="ARN77728.1"/>
    <property type="molecule type" value="Genomic_DNA"/>
</dbReference>
<name>A0A1W6MJD8_9FLAO</name>
<feature type="transmembrane region" description="Helical" evidence="1">
    <location>
        <begin position="12"/>
        <end position="33"/>
    </location>
</feature>
<accession>A0A1W6MJD8</accession>
<dbReference type="OrthoDB" id="2955631at2"/>
<keyword evidence="1" id="KW-0472">Membrane</keyword>
<feature type="transmembrane region" description="Helical" evidence="1">
    <location>
        <begin position="56"/>
        <end position="80"/>
    </location>
</feature>
<feature type="transmembrane region" description="Helical" evidence="1">
    <location>
        <begin position="128"/>
        <end position="153"/>
    </location>
</feature>
<evidence type="ECO:0000313" key="3">
    <source>
        <dbReference type="Proteomes" id="UP000193431"/>
    </source>
</evidence>
<dbReference type="AlphaFoldDB" id="A0A1W6MJD8"/>
<dbReference type="RefSeq" id="WP_085766529.1">
    <property type="nucleotide sequence ID" value="NZ_CP019344.1"/>
</dbReference>
<dbReference type="STRING" id="331648.BST97_06800"/>
<evidence type="ECO:0008006" key="4">
    <source>
        <dbReference type="Google" id="ProtNLM"/>
    </source>
</evidence>
<dbReference type="Proteomes" id="UP000193431">
    <property type="component" value="Chromosome"/>
</dbReference>
<organism evidence="2 3">
    <name type="scientific">Nonlabens spongiae</name>
    <dbReference type="NCBI Taxonomy" id="331648"/>
    <lineage>
        <taxon>Bacteria</taxon>
        <taxon>Pseudomonadati</taxon>
        <taxon>Bacteroidota</taxon>
        <taxon>Flavobacteriia</taxon>
        <taxon>Flavobacteriales</taxon>
        <taxon>Flavobacteriaceae</taxon>
        <taxon>Nonlabens</taxon>
    </lineage>
</organism>
<dbReference type="InterPro" id="IPR018723">
    <property type="entry name" value="DUF2254_membrane"/>
</dbReference>
<feature type="transmembrane region" description="Helical" evidence="1">
    <location>
        <begin position="101"/>
        <end position="122"/>
    </location>
</feature>
<sequence>MLVYLKRLYKSIALLPSIIALCFVVLAILMNLIEIDYAEYSLTDALAVSDKKDSQYIFSFIIGGIFTLTIFSYTMVMNVLNRNINNYSPRLIPLILSERHHQLILGFTSGTILYSMVMSLSLTNDNGGYFPTVASGLGIIFAMACVLLFIYFIHSVSQSIHINYIIDEVYEKANKDLEKFKSKEEFFSNYEGEDLYHEIVNSGSCGYLHDFNVSELYKDAKKMDVSIQIVKFKGAFILENEVFLKSSRELSEEEIEKIKDHFVIDHTVCSDVFETNVKHLVEVGVKACSPAINDPGTALNAVDFLQQLMINRFKFEDYNVYSEGIENQIIVFNTIERKNLFETVYHEMYYYMKDDPVLNQVLKSHVSHLRTLFPELSFIRIPVNI</sequence>
<gene>
    <name evidence="2" type="ORF">BST97_06800</name>
</gene>
<reference evidence="2 3" key="1">
    <citation type="submission" date="2016-11" db="EMBL/GenBank/DDBJ databases">
        <title>Trade-off between light-utilization and light-protection in marine flavobacteria.</title>
        <authorList>
            <person name="Kumagai Y."/>
        </authorList>
    </citation>
    <scope>NUCLEOTIDE SEQUENCE [LARGE SCALE GENOMIC DNA]</scope>
    <source>
        <strain evidence="2 3">JCM 13191</strain>
    </source>
</reference>
<proteinExistence type="predicted"/>
<protein>
    <recommendedName>
        <fullName evidence="4">DUF2254 domain-containing protein</fullName>
    </recommendedName>
</protein>
<keyword evidence="1" id="KW-0812">Transmembrane</keyword>